<dbReference type="GO" id="GO:0005524">
    <property type="term" value="F:ATP binding"/>
    <property type="evidence" value="ECO:0007669"/>
    <property type="project" value="InterPro"/>
</dbReference>
<feature type="chain" id="PRO_5033437565" evidence="1">
    <location>
        <begin position="18"/>
        <end position="682"/>
    </location>
</feature>
<keyword evidence="1" id="KW-0732">Signal</keyword>
<reference evidence="3" key="2">
    <citation type="submission" date="2019-06" db="EMBL/GenBank/DDBJ databases">
        <title>Genomics analysis of Aphanomyces spp. identifies a new class of oomycete effector associated with host adaptation.</title>
        <authorList>
            <person name="Gaulin E."/>
        </authorList>
    </citation>
    <scope>NUCLEOTIDE SEQUENCE</scope>
    <source>
        <strain evidence="3">CBS 578.67</strain>
    </source>
</reference>
<dbReference type="SUPFAM" id="SSF52058">
    <property type="entry name" value="L domain-like"/>
    <property type="match status" value="1"/>
</dbReference>
<dbReference type="Gene3D" id="3.80.10.10">
    <property type="entry name" value="Ribonuclease Inhibitor"/>
    <property type="match status" value="1"/>
</dbReference>
<dbReference type="InterPro" id="IPR032675">
    <property type="entry name" value="LRR_dom_sf"/>
</dbReference>
<dbReference type="InterPro" id="IPR051681">
    <property type="entry name" value="Ser/Thr_Kinases-Pseudokinases"/>
</dbReference>
<dbReference type="PROSITE" id="PS50011">
    <property type="entry name" value="PROTEIN_KINASE_DOM"/>
    <property type="match status" value="1"/>
</dbReference>
<dbReference type="SMART" id="SM00220">
    <property type="entry name" value="S_TKc"/>
    <property type="match status" value="1"/>
</dbReference>
<dbReference type="InterPro" id="IPR001245">
    <property type="entry name" value="Ser-Thr/Tyr_kinase_cat_dom"/>
</dbReference>
<evidence type="ECO:0000259" key="2">
    <source>
        <dbReference type="PROSITE" id="PS50011"/>
    </source>
</evidence>
<gene>
    <name evidence="4" type="primary">Aste57867_21333</name>
    <name evidence="3" type="ORF">As57867_021264</name>
    <name evidence="4" type="ORF">ASTE57867_21333</name>
</gene>
<reference evidence="4 5" key="1">
    <citation type="submission" date="2019-03" db="EMBL/GenBank/DDBJ databases">
        <authorList>
            <person name="Gaulin E."/>
            <person name="Dumas B."/>
        </authorList>
    </citation>
    <scope>NUCLEOTIDE SEQUENCE [LARGE SCALE GENOMIC DNA]</scope>
    <source>
        <strain evidence="4">CBS 568.67</strain>
    </source>
</reference>
<dbReference type="EMBL" id="CAADRA010006994">
    <property type="protein sequence ID" value="VFT98005.1"/>
    <property type="molecule type" value="Genomic_DNA"/>
</dbReference>
<dbReference type="Proteomes" id="UP000332933">
    <property type="component" value="Unassembled WGS sequence"/>
</dbReference>
<keyword evidence="5" id="KW-1185">Reference proteome</keyword>
<dbReference type="Gene3D" id="1.10.510.10">
    <property type="entry name" value="Transferase(Phosphotransferase) domain 1"/>
    <property type="match status" value="1"/>
</dbReference>
<evidence type="ECO:0000313" key="5">
    <source>
        <dbReference type="Proteomes" id="UP000332933"/>
    </source>
</evidence>
<dbReference type="InterPro" id="IPR008271">
    <property type="entry name" value="Ser/Thr_kinase_AS"/>
</dbReference>
<dbReference type="SUPFAM" id="SSF56112">
    <property type="entry name" value="Protein kinase-like (PK-like)"/>
    <property type="match status" value="1"/>
</dbReference>
<dbReference type="PRINTS" id="PR00109">
    <property type="entry name" value="TYRKINASE"/>
</dbReference>
<dbReference type="OrthoDB" id="68952at2759"/>
<dbReference type="InterPro" id="IPR000719">
    <property type="entry name" value="Prot_kinase_dom"/>
</dbReference>
<dbReference type="Pfam" id="PF07714">
    <property type="entry name" value="PK_Tyr_Ser-Thr"/>
    <property type="match status" value="1"/>
</dbReference>
<dbReference type="PROSITE" id="PS00108">
    <property type="entry name" value="PROTEIN_KINASE_ST"/>
    <property type="match status" value="1"/>
</dbReference>
<dbReference type="InterPro" id="IPR011009">
    <property type="entry name" value="Kinase-like_dom_sf"/>
</dbReference>
<evidence type="ECO:0000313" key="4">
    <source>
        <dbReference type="EMBL" id="VFT98005.1"/>
    </source>
</evidence>
<feature type="signal peptide" evidence="1">
    <location>
        <begin position="1"/>
        <end position="17"/>
    </location>
</feature>
<dbReference type="PANTHER" id="PTHR44329:SF214">
    <property type="entry name" value="PROTEIN KINASE DOMAIN-CONTAINING PROTEIN"/>
    <property type="match status" value="1"/>
</dbReference>
<sequence>MRSAVLNLLALALVVHAQSCPYANVAGDVLTAGGPDVGGFCSPGTVYCRVNSACVEVWNSKEAGKYKVTNVTRLGDLSRYTQQGLMVQNSIAPVTFDPLFVLPNRLTAFGLENCSVTDANIPTTLKWPPTMDELYLSNNQLRQVPANLPATMSELWLDGNQLRDFPRDPIVVNKILALHNNLISAMDFNYTVLTNVLKLHLSGNPLTRINQVTFHPRLITFKCAGCNIATFQLSGQSLNVLNALGPYNTANETGFLVGSVTFNATACQEVKGQQGLLQNQFPVCVTDPITSSSTTNIHTIIWPVLAGVTCIAVGVFVLHRRRHQAKSSHDATTILTPQVTSATPGPLSHYVPPPAASTNATTITTTHLTAMPYAQMIDTAVAASTPPLLLADPFAALLHWKIDAGDIELQHLLSKGAFGQVWHGTYKSEIPVAVKTLLPHLQMDARAQRAFLAEVTLLTRLNCPYIVRCLGVAWTELSDVQCVVEFMDQCDLMDFLAKTNPISFPWHEKVRVASAVAEALAYLHTVQVIHRDLKSKNVLLDSRKGAKLGDFGISRDDASHDAAATMTAGVGTPRWTAPEVLSGNQYTVAADIYSFGIVLAELDTHTLPFANAVNPDNGMPLVDSALVSFVMQGKLTPSFLASCPPFIRDLARQCVANDPTHRPTATQLALALRSQSMTGHGV</sequence>
<accession>A0A485LH72</accession>
<dbReference type="EMBL" id="VJMH01006968">
    <property type="protein sequence ID" value="KAF0686901.1"/>
    <property type="molecule type" value="Genomic_DNA"/>
</dbReference>
<feature type="domain" description="Protein kinase" evidence="2">
    <location>
        <begin position="407"/>
        <end position="682"/>
    </location>
</feature>
<dbReference type="PANTHER" id="PTHR44329">
    <property type="entry name" value="SERINE/THREONINE-PROTEIN KINASE TNNI3K-RELATED"/>
    <property type="match status" value="1"/>
</dbReference>
<protein>
    <submittedName>
        <fullName evidence="4">Aste57867_21333 protein</fullName>
    </submittedName>
</protein>
<proteinExistence type="predicted"/>
<dbReference type="GO" id="GO:0004674">
    <property type="term" value="F:protein serine/threonine kinase activity"/>
    <property type="evidence" value="ECO:0007669"/>
    <property type="project" value="TreeGrafter"/>
</dbReference>
<organism evidence="4 5">
    <name type="scientific">Aphanomyces stellatus</name>
    <dbReference type="NCBI Taxonomy" id="120398"/>
    <lineage>
        <taxon>Eukaryota</taxon>
        <taxon>Sar</taxon>
        <taxon>Stramenopiles</taxon>
        <taxon>Oomycota</taxon>
        <taxon>Saprolegniomycetes</taxon>
        <taxon>Saprolegniales</taxon>
        <taxon>Verrucalvaceae</taxon>
        <taxon>Aphanomyces</taxon>
    </lineage>
</organism>
<dbReference type="AlphaFoldDB" id="A0A485LH72"/>
<dbReference type="Gene3D" id="3.30.200.20">
    <property type="entry name" value="Phosphorylase Kinase, domain 1"/>
    <property type="match status" value="1"/>
</dbReference>
<evidence type="ECO:0000256" key="1">
    <source>
        <dbReference type="SAM" id="SignalP"/>
    </source>
</evidence>
<name>A0A485LH72_9STRA</name>
<evidence type="ECO:0000313" key="3">
    <source>
        <dbReference type="EMBL" id="KAF0686901.1"/>
    </source>
</evidence>